<proteinExistence type="predicted"/>
<comment type="caution">
    <text evidence="2">The sequence shown here is derived from an EMBL/GenBank/DDBJ whole genome shotgun (WGS) entry which is preliminary data.</text>
</comment>
<evidence type="ECO:0000313" key="2">
    <source>
        <dbReference type="EMBL" id="MBW4565727.1"/>
    </source>
</evidence>
<dbReference type="EMBL" id="JAHHHN010000045">
    <property type="protein sequence ID" value="MBW4565727.1"/>
    <property type="molecule type" value="Genomic_DNA"/>
</dbReference>
<protein>
    <submittedName>
        <fullName evidence="2">Uncharacterized protein</fullName>
    </submittedName>
</protein>
<name>A0A951UJK5_9NOST</name>
<feature type="region of interest" description="Disordered" evidence="1">
    <location>
        <begin position="228"/>
        <end position="249"/>
    </location>
</feature>
<sequence length="249" mass="28330">MTAELTVGITDLLTFTIIHSVQKVTGFKIIRMSITNDTQELLVNSQQIRPTEPLEYRAIGRLWGRYIPSSDLIYQGQLITADGVMLETNLAKRASILVQQSQLDLSLEYLWTVYPRTPFKDSPTLLRVTLTNLRTPKEYTDSVKTELQLLADNFSVQGLVVYQDLEQGIVEVKIHRKPRRESEPAKDFQLRLLGFLPSNSIKKFWNFSVRRVGTSLVIQSGECIKLEPREQSSTSDTSTNTTEDTTLAY</sequence>
<accession>A0A951UJK5</accession>
<organism evidence="2 3">
    <name type="scientific">Mojavia pulchra JT2-VF2</name>
    <dbReference type="NCBI Taxonomy" id="287848"/>
    <lineage>
        <taxon>Bacteria</taxon>
        <taxon>Bacillati</taxon>
        <taxon>Cyanobacteriota</taxon>
        <taxon>Cyanophyceae</taxon>
        <taxon>Nostocales</taxon>
        <taxon>Nostocaceae</taxon>
    </lineage>
</organism>
<gene>
    <name evidence="2" type="ORF">KME32_32525</name>
</gene>
<dbReference type="Proteomes" id="UP000715781">
    <property type="component" value="Unassembled WGS sequence"/>
</dbReference>
<dbReference type="AlphaFoldDB" id="A0A951UJK5"/>
<evidence type="ECO:0000313" key="3">
    <source>
        <dbReference type="Proteomes" id="UP000715781"/>
    </source>
</evidence>
<reference evidence="2" key="2">
    <citation type="journal article" date="2022" name="Microbiol. Resour. Announc.">
        <title>Metagenome Sequencing to Explore Phylogenomics of Terrestrial Cyanobacteria.</title>
        <authorList>
            <person name="Ward R.D."/>
            <person name="Stajich J.E."/>
            <person name="Johansen J.R."/>
            <person name="Huntemann M."/>
            <person name="Clum A."/>
            <person name="Foster B."/>
            <person name="Foster B."/>
            <person name="Roux S."/>
            <person name="Palaniappan K."/>
            <person name="Varghese N."/>
            <person name="Mukherjee S."/>
            <person name="Reddy T.B.K."/>
            <person name="Daum C."/>
            <person name="Copeland A."/>
            <person name="Chen I.A."/>
            <person name="Ivanova N.N."/>
            <person name="Kyrpides N.C."/>
            <person name="Shapiro N."/>
            <person name="Eloe-Fadrosh E.A."/>
            <person name="Pietrasiak N."/>
        </authorList>
    </citation>
    <scope>NUCLEOTIDE SEQUENCE</scope>
    <source>
        <strain evidence="2">JT2-VF2</strain>
    </source>
</reference>
<evidence type="ECO:0000256" key="1">
    <source>
        <dbReference type="SAM" id="MobiDB-lite"/>
    </source>
</evidence>
<feature type="compositionally biased region" description="Low complexity" evidence="1">
    <location>
        <begin position="232"/>
        <end position="249"/>
    </location>
</feature>
<reference evidence="2" key="1">
    <citation type="submission" date="2021-05" db="EMBL/GenBank/DDBJ databases">
        <authorList>
            <person name="Pietrasiak N."/>
            <person name="Ward R."/>
            <person name="Stajich J.E."/>
            <person name="Kurbessoian T."/>
        </authorList>
    </citation>
    <scope>NUCLEOTIDE SEQUENCE</scope>
    <source>
        <strain evidence="2">JT2-VF2</strain>
    </source>
</reference>